<dbReference type="InterPro" id="IPR035680">
    <property type="entry name" value="Clx_II_MBL"/>
</dbReference>
<feature type="domain" description="Metallo-beta-lactamase" evidence="10">
    <location>
        <begin position="13"/>
        <end position="177"/>
    </location>
</feature>
<proteinExistence type="inferred from homology"/>
<dbReference type="OrthoDB" id="9802248at2"/>
<keyword evidence="8" id="KW-0862">Zinc</keyword>
<dbReference type="GO" id="GO:0004416">
    <property type="term" value="F:hydroxyacylglutathione hydrolase activity"/>
    <property type="evidence" value="ECO:0007669"/>
    <property type="project" value="UniProtKB-EC"/>
</dbReference>
<evidence type="ECO:0000256" key="3">
    <source>
        <dbReference type="ARBA" id="ARBA00004963"/>
    </source>
</evidence>
<protein>
    <recommendedName>
        <fullName evidence="5">hydroxyacylglutathione hydrolase</fullName>
        <ecNumber evidence="5">3.1.2.6</ecNumber>
    </recommendedName>
    <alternativeName>
        <fullName evidence="9">Glyoxalase II</fullName>
    </alternativeName>
</protein>
<dbReference type="Proteomes" id="UP000321764">
    <property type="component" value="Unassembled WGS sequence"/>
</dbReference>
<evidence type="ECO:0000256" key="1">
    <source>
        <dbReference type="ARBA" id="ARBA00001623"/>
    </source>
</evidence>
<comment type="similarity">
    <text evidence="4">Belongs to the metallo-beta-lactamase superfamily. Glyoxalase II family.</text>
</comment>
<dbReference type="SUPFAM" id="SSF56281">
    <property type="entry name" value="Metallo-hydrolase/oxidoreductase"/>
    <property type="match status" value="1"/>
</dbReference>
<evidence type="ECO:0000256" key="8">
    <source>
        <dbReference type="ARBA" id="ARBA00022833"/>
    </source>
</evidence>
<organism evidence="11 12">
    <name type="scientific">Reinekea thalattae</name>
    <dbReference type="NCBI Taxonomy" id="2593301"/>
    <lineage>
        <taxon>Bacteria</taxon>
        <taxon>Pseudomonadati</taxon>
        <taxon>Pseudomonadota</taxon>
        <taxon>Gammaproteobacteria</taxon>
        <taxon>Oceanospirillales</taxon>
        <taxon>Saccharospirillaceae</taxon>
        <taxon>Reinekea</taxon>
    </lineage>
</organism>
<comment type="pathway">
    <text evidence="3">Secondary metabolite metabolism; methylglyoxal degradation; (R)-lactate from methylglyoxal: step 2/2.</text>
</comment>
<keyword evidence="6" id="KW-0479">Metal-binding</keyword>
<keyword evidence="12" id="KW-1185">Reference proteome</keyword>
<evidence type="ECO:0000313" key="12">
    <source>
        <dbReference type="Proteomes" id="UP000321764"/>
    </source>
</evidence>
<reference evidence="11 12" key="1">
    <citation type="submission" date="2019-07" db="EMBL/GenBank/DDBJ databases">
        <title>Reinekea sp. strain SSH23 genome sequencing and assembly.</title>
        <authorList>
            <person name="Kim I."/>
        </authorList>
    </citation>
    <scope>NUCLEOTIDE SEQUENCE [LARGE SCALE GENOMIC DNA]</scope>
    <source>
        <strain evidence="11 12">SSH23</strain>
    </source>
</reference>
<dbReference type="InterPro" id="IPR001279">
    <property type="entry name" value="Metallo-B-lactamas"/>
</dbReference>
<dbReference type="PANTHER" id="PTHR11935:SF94">
    <property type="entry name" value="TENZING NORGAY, ISOFORM C"/>
    <property type="match status" value="1"/>
</dbReference>
<dbReference type="RefSeq" id="WP_147712780.1">
    <property type="nucleotide sequence ID" value="NZ_VKAD01000001.1"/>
</dbReference>
<dbReference type="EC" id="3.1.2.6" evidence="5"/>
<evidence type="ECO:0000256" key="6">
    <source>
        <dbReference type="ARBA" id="ARBA00022723"/>
    </source>
</evidence>
<accession>A0A5C8Z8D8</accession>
<sequence length="257" mass="29375">MKIIRTYLPNSADNYNYLAYCPTTGVAAAVDPFDADHLISIADDNKLNITQIWVTHEHWDHIKDVNRLKELTSAQVYAPHTCKNAMDADIWLEDGDEVDLSQHHSVKLFLTPGHIAGHGVYLYQDLQQPTDNFILAGDTLFNAGVGNTKSGDVEQLYHSIERLHQLLTEQCQIYVGHDYMVSNLKFTLKHCPTLKAAEQALQAAEAESHDSRPIQRWQDEKSYNLFLRLDSNEVRELTGKDSRIEQFKALRALRDQW</sequence>
<dbReference type="InterPro" id="IPR032282">
    <property type="entry name" value="HAGH_C"/>
</dbReference>
<evidence type="ECO:0000256" key="7">
    <source>
        <dbReference type="ARBA" id="ARBA00022801"/>
    </source>
</evidence>
<name>A0A5C8Z8D8_9GAMM</name>
<evidence type="ECO:0000256" key="5">
    <source>
        <dbReference type="ARBA" id="ARBA00011917"/>
    </source>
</evidence>
<dbReference type="PANTHER" id="PTHR11935">
    <property type="entry name" value="BETA LACTAMASE DOMAIN"/>
    <property type="match status" value="1"/>
</dbReference>
<gene>
    <name evidence="11" type="ORF">FME95_02300</name>
</gene>
<dbReference type="AlphaFoldDB" id="A0A5C8Z8D8"/>
<evidence type="ECO:0000256" key="2">
    <source>
        <dbReference type="ARBA" id="ARBA00001947"/>
    </source>
</evidence>
<dbReference type="Pfam" id="PF00753">
    <property type="entry name" value="Lactamase_B"/>
    <property type="match status" value="1"/>
</dbReference>
<dbReference type="GO" id="GO:0046872">
    <property type="term" value="F:metal ion binding"/>
    <property type="evidence" value="ECO:0007669"/>
    <property type="project" value="UniProtKB-KW"/>
</dbReference>
<evidence type="ECO:0000256" key="4">
    <source>
        <dbReference type="ARBA" id="ARBA00006759"/>
    </source>
</evidence>
<evidence type="ECO:0000313" key="11">
    <source>
        <dbReference type="EMBL" id="TXR53421.1"/>
    </source>
</evidence>
<dbReference type="SMART" id="SM00849">
    <property type="entry name" value="Lactamase_B"/>
    <property type="match status" value="1"/>
</dbReference>
<comment type="cofactor">
    <cofactor evidence="2">
        <name>Zn(2+)</name>
        <dbReference type="ChEBI" id="CHEBI:29105"/>
    </cofactor>
</comment>
<dbReference type="EMBL" id="VKAD01000001">
    <property type="protein sequence ID" value="TXR53421.1"/>
    <property type="molecule type" value="Genomic_DNA"/>
</dbReference>
<dbReference type="CDD" id="cd07723">
    <property type="entry name" value="hydroxyacylglutathione_hydrolase_MBL-fold"/>
    <property type="match status" value="1"/>
</dbReference>
<comment type="catalytic activity">
    <reaction evidence="1">
        <text>an S-(2-hydroxyacyl)glutathione + H2O = a 2-hydroxy carboxylate + glutathione + H(+)</text>
        <dbReference type="Rhea" id="RHEA:21864"/>
        <dbReference type="ChEBI" id="CHEBI:15377"/>
        <dbReference type="ChEBI" id="CHEBI:15378"/>
        <dbReference type="ChEBI" id="CHEBI:57925"/>
        <dbReference type="ChEBI" id="CHEBI:58896"/>
        <dbReference type="ChEBI" id="CHEBI:71261"/>
        <dbReference type="EC" id="3.1.2.6"/>
    </reaction>
</comment>
<dbReference type="InterPro" id="IPR036866">
    <property type="entry name" value="RibonucZ/Hydroxyglut_hydro"/>
</dbReference>
<dbReference type="Gene3D" id="3.60.15.10">
    <property type="entry name" value="Ribonuclease Z/Hydroxyacylglutathione hydrolase-like"/>
    <property type="match status" value="1"/>
</dbReference>
<comment type="caution">
    <text evidence="11">The sequence shown here is derived from an EMBL/GenBank/DDBJ whole genome shotgun (WGS) entry which is preliminary data.</text>
</comment>
<evidence type="ECO:0000256" key="9">
    <source>
        <dbReference type="ARBA" id="ARBA00031044"/>
    </source>
</evidence>
<evidence type="ECO:0000259" key="10">
    <source>
        <dbReference type="SMART" id="SM00849"/>
    </source>
</evidence>
<keyword evidence="7 11" id="KW-0378">Hydrolase</keyword>
<dbReference type="Pfam" id="PF16123">
    <property type="entry name" value="HAGH_C"/>
    <property type="match status" value="1"/>
</dbReference>